<keyword evidence="1" id="KW-1133">Transmembrane helix</keyword>
<dbReference type="RefSeq" id="XP_013258209.1">
    <property type="nucleotide sequence ID" value="XM_013402755.1"/>
</dbReference>
<keyword evidence="1" id="KW-0812">Transmembrane</keyword>
<reference evidence="2 3" key="1">
    <citation type="submission" date="2013-03" db="EMBL/GenBank/DDBJ databases">
        <title>The Genome Sequence of Exophiala aquamarina CBS 119918.</title>
        <authorList>
            <consortium name="The Broad Institute Genomics Platform"/>
            <person name="Cuomo C."/>
            <person name="de Hoog S."/>
            <person name="Gorbushina A."/>
            <person name="Walker B."/>
            <person name="Young S.K."/>
            <person name="Zeng Q."/>
            <person name="Gargeya S."/>
            <person name="Fitzgerald M."/>
            <person name="Haas B."/>
            <person name="Abouelleil A."/>
            <person name="Allen A.W."/>
            <person name="Alvarado L."/>
            <person name="Arachchi H.M."/>
            <person name="Berlin A.M."/>
            <person name="Chapman S.B."/>
            <person name="Gainer-Dewar J."/>
            <person name="Goldberg J."/>
            <person name="Griggs A."/>
            <person name="Gujja S."/>
            <person name="Hansen M."/>
            <person name="Howarth C."/>
            <person name="Imamovic A."/>
            <person name="Ireland A."/>
            <person name="Larimer J."/>
            <person name="McCowan C."/>
            <person name="Murphy C."/>
            <person name="Pearson M."/>
            <person name="Poon T.W."/>
            <person name="Priest M."/>
            <person name="Roberts A."/>
            <person name="Saif S."/>
            <person name="Shea T."/>
            <person name="Sisk P."/>
            <person name="Sykes S."/>
            <person name="Wortman J."/>
            <person name="Nusbaum C."/>
            <person name="Birren B."/>
        </authorList>
    </citation>
    <scope>NUCLEOTIDE SEQUENCE [LARGE SCALE GENOMIC DNA]</scope>
    <source>
        <strain evidence="2 3">CBS 119918</strain>
    </source>
</reference>
<feature type="transmembrane region" description="Helical" evidence="1">
    <location>
        <begin position="85"/>
        <end position="109"/>
    </location>
</feature>
<dbReference type="VEuPathDB" id="FungiDB:A1O9_08369"/>
<proteinExistence type="predicted"/>
<evidence type="ECO:0000256" key="1">
    <source>
        <dbReference type="SAM" id="Phobius"/>
    </source>
</evidence>
<accession>A0A072P672</accession>
<dbReference type="GeneID" id="25283282"/>
<organism evidence="2 3">
    <name type="scientific">Exophiala aquamarina CBS 119918</name>
    <dbReference type="NCBI Taxonomy" id="1182545"/>
    <lineage>
        <taxon>Eukaryota</taxon>
        <taxon>Fungi</taxon>
        <taxon>Dikarya</taxon>
        <taxon>Ascomycota</taxon>
        <taxon>Pezizomycotina</taxon>
        <taxon>Eurotiomycetes</taxon>
        <taxon>Chaetothyriomycetidae</taxon>
        <taxon>Chaetothyriales</taxon>
        <taxon>Herpotrichiellaceae</taxon>
        <taxon>Exophiala</taxon>
    </lineage>
</organism>
<evidence type="ECO:0000313" key="3">
    <source>
        <dbReference type="Proteomes" id="UP000027920"/>
    </source>
</evidence>
<evidence type="ECO:0000313" key="2">
    <source>
        <dbReference type="EMBL" id="KEF55619.1"/>
    </source>
</evidence>
<dbReference type="EMBL" id="AMGV01000007">
    <property type="protein sequence ID" value="KEF55619.1"/>
    <property type="molecule type" value="Genomic_DNA"/>
</dbReference>
<protein>
    <submittedName>
        <fullName evidence="2">Uncharacterized protein</fullName>
    </submittedName>
</protein>
<gene>
    <name evidence="2" type="ORF">A1O9_08369</name>
</gene>
<dbReference type="Proteomes" id="UP000027920">
    <property type="component" value="Unassembled WGS sequence"/>
</dbReference>
<keyword evidence="3" id="KW-1185">Reference proteome</keyword>
<dbReference type="HOGENOM" id="CLU_2158373_0_0_1"/>
<name>A0A072P672_9EURO</name>
<comment type="caution">
    <text evidence="2">The sequence shown here is derived from an EMBL/GenBank/DDBJ whole genome shotgun (WGS) entry which is preliminary data.</text>
</comment>
<sequence>MYVYQAGAVLLGFFSEVEGKAGASQAQWDDSSGNGRSFCNLVGWCHRPTCCKRRASLAAAKRKRNHVKEVAVASMFPGAWVNAEFSYVALAQWVIYVEGVLIGAILAGWKA</sequence>
<dbReference type="AlphaFoldDB" id="A0A072P672"/>
<keyword evidence="1" id="KW-0472">Membrane</keyword>